<dbReference type="PANTHER" id="PTHR35279">
    <property type="match status" value="1"/>
</dbReference>
<comment type="caution">
    <text evidence="1">The sequence shown here is derived from an EMBL/GenBank/DDBJ whole genome shotgun (WGS) entry which is preliminary data.</text>
</comment>
<dbReference type="PANTHER" id="PTHR35279:SF1">
    <property type="entry name" value="ARABINANASE_LEVANSUCRASE_INVERTASE"/>
    <property type="match status" value="1"/>
</dbReference>
<dbReference type="EMBL" id="LNGC01000066">
    <property type="protein sequence ID" value="KYC50871.1"/>
    <property type="molecule type" value="Genomic_DNA"/>
</dbReference>
<sequence length="479" mass="53742">MKYISLFLSLLVLTVPLVNAQQITLEEYPNNPVFDPDTRAYYPTVLFDINKFSGHGDSAYYKMWYSDGSNGTYVTQSEDGLSWSNIITNIGLTNSHHCHVVYSRIGFIGINTGLNPSSATMYYRVWYWDTAQLYSINAIRYAESTNGINWYNDQTIQQVDNSVISGTWPDWNRGSYGPIDVFYNANGSNILDDTNIWNNRFVMYYDGTTGAVEEIGLAYSNNGILWKGYGRVLERGGNGNWDSDYVSYGTVVKINDTWHLFYSGSGYAGGANEGIGHAISSDGLKWEKDSNNPIFHKNDGILWRNDRTYTPSVIYDPNGFETGGCPNLKMWFTGKTGSEYTIGYVNGCISQTSAKKLSPTMFYNVKIVEVFNPSSNIHYIGGGGFTQGAVLTQDVENIIQIGVQNRGILKAKDVTIAVENRPSCIDVSIKQSKADIFPKSTHYFDVTITPKCEQGNYKLRFMVEGNNISQIEEFEFLVQ</sequence>
<evidence type="ECO:0000313" key="2">
    <source>
        <dbReference type="Proteomes" id="UP000075398"/>
    </source>
</evidence>
<organism evidence="1 2">
    <name type="scientific">Candidatus Methanofastidiosum methylothiophilum</name>
    <dbReference type="NCBI Taxonomy" id="1705564"/>
    <lineage>
        <taxon>Archaea</taxon>
        <taxon>Methanobacteriati</taxon>
        <taxon>Methanobacteriota</taxon>
        <taxon>Stenosarchaea group</taxon>
        <taxon>Candidatus Methanofastidiosia</taxon>
        <taxon>Candidatus Methanofastidiosales</taxon>
        <taxon>Candidatus Methanofastidiosaceae</taxon>
        <taxon>Candidatus Methanofastidiosum</taxon>
    </lineage>
</organism>
<dbReference type="SUPFAM" id="SSF75005">
    <property type="entry name" value="Arabinanase/levansucrase/invertase"/>
    <property type="match status" value="2"/>
</dbReference>
<proteinExistence type="predicted"/>
<protein>
    <recommendedName>
        <fullName evidence="3">Glycosyl hydrolase family 32 N-terminal domain-containing protein</fullName>
    </recommendedName>
</protein>
<evidence type="ECO:0008006" key="3">
    <source>
        <dbReference type="Google" id="ProtNLM"/>
    </source>
</evidence>
<name>A0A150J0W1_9EURY</name>
<dbReference type="AlphaFoldDB" id="A0A150J0W1"/>
<reference evidence="1 2" key="1">
    <citation type="journal article" date="2016" name="ISME J.">
        <title>Chasing the elusive Euryarchaeota class WSA2: genomes reveal a uniquely fastidious methyl-reducing methanogen.</title>
        <authorList>
            <person name="Nobu M.K."/>
            <person name="Narihiro T."/>
            <person name="Kuroda K."/>
            <person name="Mei R."/>
            <person name="Liu W.T."/>
        </authorList>
    </citation>
    <scope>NUCLEOTIDE SEQUENCE [LARGE SCALE GENOMIC DNA]</scope>
    <source>
        <strain evidence="1">U1lsi0528_Bin055</strain>
    </source>
</reference>
<gene>
    <name evidence="1" type="ORF">AMQ22_01390</name>
</gene>
<evidence type="ECO:0000313" key="1">
    <source>
        <dbReference type="EMBL" id="KYC50871.1"/>
    </source>
</evidence>
<dbReference type="InterPro" id="IPR023296">
    <property type="entry name" value="Glyco_hydro_beta-prop_sf"/>
</dbReference>
<accession>A0A150J0W1</accession>
<dbReference type="Proteomes" id="UP000075398">
    <property type="component" value="Unassembled WGS sequence"/>
</dbReference>
<dbReference type="Gene3D" id="2.115.10.20">
    <property type="entry name" value="Glycosyl hydrolase domain, family 43"/>
    <property type="match status" value="2"/>
</dbReference>